<dbReference type="PANTHER" id="PTHR47843:SF2">
    <property type="entry name" value="BTB DOMAIN-CONTAINING PROTEIN"/>
    <property type="match status" value="1"/>
</dbReference>
<dbReference type="Gene3D" id="3.30.710.10">
    <property type="entry name" value="Potassium Channel Kv1.1, Chain A"/>
    <property type="match status" value="1"/>
</dbReference>
<evidence type="ECO:0008006" key="3">
    <source>
        <dbReference type="Google" id="ProtNLM"/>
    </source>
</evidence>
<dbReference type="Proteomes" id="UP001590951">
    <property type="component" value="Unassembled WGS sequence"/>
</dbReference>
<comment type="caution">
    <text evidence="1">The sequence shown here is derived from an EMBL/GenBank/DDBJ whole genome shotgun (WGS) entry which is preliminary data.</text>
</comment>
<keyword evidence="2" id="KW-1185">Reference proteome</keyword>
<evidence type="ECO:0000313" key="2">
    <source>
        <dbReference type="Proteomes" id="UP001590951"/>
    </source>
</evidence>
<name>A0ABR4AXH0_9LECA</name>
<proteinExistence type="predicted"/>
<organism evidence="1 2">
    <name type="scientific">Lepraria finkii</name>
    <dbReference type="NCBI Taxonomy" id="1340010"/>
    <lineage>
        <taxon>Eukaryota</taxon>
        <taxon>Fungi</taxon>
        <taxon>Dikarya</taxon>
        <taxon>Ascomycota</taxon>
        <taxon>Pezizomycotina</taxon>
        <taxon>Lecanoromycetes</taxon>
        <taxon>OSLEUM clade</taxon>
        <taxon>Lecanoromycetidae</taxon>
        <taxon>Lecanorales</taxon>
        <taxon>Lecanorineae</taxon>
        <taxon>Stereocaulaceae</taxon>
        <taxon>Lepraria</taxon>
    </lineage>
</organism>
<gene>
    <name evidence="1" type="ORF">ABVK25_009531</name>
</gene>
<dbReference type="PANTHER" id="PTHR47843">
    <property type="entry name" value="BTB DOMAIN-CONTAINING PROTEIN-RELATED"/>
    <property type="match status" value="1"/>
</dbReference>
<protein>
    <recommendedName>
        <fullName evidence="3">BTB domain-containing protein</fullName>
    </recommendedName>
</protein>
<accession>A0ABR4AXH0</accession>
<dbReference type="InterPro" id="IPR011333">
    <property type="entry name" value="SKP1/BTB/POZ_sf"/>
</dbReference>
<sequence length="125" mass="13740">MATVKTEPDSGGCSHLQTSRQICKVSSERKVCSEARAQPTHPVPPILRAHLNWQRPFNSRPNYLLSGFVDILVGPEKKDFGVHKGLICPRLKYFQAALNGSFSETSSGVIGLPEDIVVVFKIVHA</sequence>
<evidence type="ECO:0000313" key="1">
    <source>
        <dbReference type="EMBL" id="KAL2050170.1"/>
    </source>
</evidence>
<dbReference type="EMBL" id="JBHFEH010000051">
    <property type="protein sequence ID" value="KAL2050170.1"/>
    <property type="molecule type" value="Genomic_DNA"/>
</dbReference>
<reference evidence="1 2" key="1">
    <citation type="submission" date="2024-09" db="EMBL/GenBank/DDBJ databases">
        <title>Rethinking Asexuality: The Enigmatic Case of Functional Sexual Genes in Lepraria (Stereocaulaceae).</title>
        <authorList>
            <person name="Doellman M."/>
            <person name="Sun Y."/>
            <person name="Barcenas-Pena A."/>
            <person name="Lumbsch H.T."/>
            <person name="Grewe F."/>
        </authorList>
    </citation>
    <scope>NUCLEOTIDE SEQUENCE [LARGE SCALE GENOMIC DNA]</scope>
    <source>
        <strain evidence="1 2">Grewe 0041</strain>
    </source>
</reference>